<proteinExistence type="predicted"/>
<keyword evidence="1" id="KW-0472">Membrane</keyword>
<keyword evidence="1" id="KW-1133">Transmembrane helix</keyword>
<gene>
    <name evidence="2" type="ORF">FIBSPDRAFT_891903</name>
</gene>
<organism evidence="2 3">
    <name type="scientific">Athelia psychrophila</name>
    <dbReference type="NCBI Taxonomy" id="1759441"/>
    <lineage>
        <taxon>Eukaryota</taxon>
        <taxon>Fungi</taxon>
        <taxon>Dikarya</taxon>
        <taxon>Basidiomycota</taxon>
        <taxon>Agaricomycotina</taxon>
        <taxon>Agaricomycetes</taxon>
        <taxon>Agaricomycetidae</taxon>
        <taxon>Atheliales</taxon>
        <taxon>Atheliaceae</taxon>
        <taxon>Athelia</taxon>
    </lineage>
</organism>
<protein>
    <submittedName>
        <fullName evidence="2">Uncharacterized protein</fullName>
    </submittedName>
</protein>
<evidence type="ECO:0000313" key="2">
    <source>
        <dbReference type="EMBL" id="KZP20601.1"/>
    </source>
</evidence>
<keyword evidence="3" id="KW-1185">Reference proteome</keyword>
<sequence>MDLDKHWLFVLLGKLICSLFTFKGTIDLMLNFCRWILCYYALQKSVLILHYIQDRPLWITKLVFIISIRPEAPQPMGELEERLNEGPEVGLLPQDSNVASLVSSVEQMEQMDTGNAAPADAIIDLDEQSESTLFGCHCSYNKLLKLIRLNANGEWAKKLESEGKLKVTNLPMPVSP</sequence>
<evidence type="ECO:0000313" key="3">
    <source>
        <dbReference type="Proteomes" id="UP000076532"/>
    </source>
</evidence>
<keyword evidence="1" id="KW-0812">Transmembrane</keyword>
<dbReference type="EMBL" id="KV417554">
    <property type="protein sequence ID" value="KZP20601.1"/>
    <property type="molecule type" value="Genomic_DNA"/>
</dbReference>
<reference evidence="2 3" key="1">
    <citation type="journal article" date="2016" name="Mol. Biol. Evol.">
        <title>Comparative Genomics of Early-Diverging Mushroom-Forming Fungi Provides Insights into the Origins of Lignocellulose Decay Capabilities.</title>
        <authorList>
            <person name="Nagy L.G."/>
            <person name="Riley R."/>
            <person name="Tritt A."/>
            <person name="Adam C."/>
            <person name="Daum C."/>
            <person name="Floudas D."/>
            <person name="Sun H."/>
            <person name="Yadav J.S."/>
            <person name="Pangilinan J."/>
            <person name="Larsson K.H."/>
            <person name="Matsuura K."/>
            <person name="Barry K."/>
            <person name="Labutti K."/>
            <person name="Kuo R."/>
            <person name="Ohm R.A."/>
            <person name="Bhattacharya S.S."/>
            <person name="Shirouzu T."/>
            <person name="Yoshinaga Y."/>
            <person name="Martin F.M."/>
            <person name="Grigoriev I.V."/>
            <person name="Hibbett D.S."/>
        </authorList>
    </citation>
    <scope>NUCLEOTIDE SEQUENCE [LARGE SCALE GENOMIC DNA]</scope>
    <source>
        <strain evidence="2 3">CBS 109695</strain>
    </source>
</reference>
<feature type="transmembrane region" description="Helical" evidence="1">
    <location>
        <begin position="6"/>
        <end position="26"/>
    </location>
</feature>
<evidence type="ECO:0000256" key="1">
    <source>
        <dbReference type="SAM" id="Phobius"/>
    </source>
</evidence>
<dbReference type="Proteomes" id="UP000076532">
    <property type="component" value="Unassembled WGS sequence"/>
</dbReference>
<accession>A0A166J8H2</accession>
<dbReference type="AlphaFoldDB" id="A0A166J8H2"/>
<name>A0A166J8H2_9AGAM</name>